<organism evidence="6 7">
    <name type="scientific">Pseudopithomyces chartarum</name>
    <dbReference type="NCBI Taxonomy" id="1892770"/>
    <lineage>
        <taxon>Eukaryota</taxon>
        <taxon>Fungi</taxon>
        <taxon>Dikarya</taxon>
        <taxon>Ascomycota</taxon>
        <taxon>Pezizomycotina</taxon>
        <taxon>Dothideomycetes</taxon>
        <taxon>Pleosporomycetidae</taxon>
        <taxon>Pleosporales</taxon>
        <taxon>Massarineae</taxon>
        <taxon>Didymosphaeriaceae</taxon>
        <taxon>Pseudopithomyces</taxon>
    </lineage>
</organism>
<accession>A0AAN6RKI4</accession>
<feature type="compositionally biased region" description="Polar residues" evidence="2">
    <location>
        <begin position="1261"/>
        <end position="1283"/>
    </location>
</feature>
<comment type="caution">
    <text evidence="6">The sequence shown here is derived from an EMBL/GenBank/DDBJ whole genome shotgun (WGS) entry which is preliminary data.</text>
</comment>
<feature type="coiled-coil region" evidence="1">
    <location>
        <begin position="1944"/>
        <end position="1971"/>
    </location>
</feature>
<feature type="domain" description="Tc toxin complex TcA C-terminal TcB-binding" evidence="3">
    <location>
        <begin position="2120"/>
        <end position="2422"/>
    </location>
</feature>
<evidence type="ECO:0000256" key="1">
    <source>
        <dbReference type="SAM" id="Coils"/>
    </source>
</evidence>
<dbReference type="Pfam" id="PF18413">
    <property type="entry name" value="Neuraminidase"/>
    <property type="match status" value="1"/>
</dbReference>
<evidence type="ECO:0000259" key="4">
    <source>
        <dbReference type="Pfam" id="PF18413"/>
    </source>
</evidence>
<gene>
    <name evidence="6" type="ORF">GRF29_19g86461</name>
</gene>
<protein>
    <submittedName>
        <fullName evidence="6">Uncharacterized protein</fullName>
    </submittedName>
</protein>
<dbReference type="InterPro" id="IPR041079">
    <property type="entry name" value="Neuraminidase-like"/>
</dbReference>
<dbReference type="Pfam" id="PF18276">
    <property type="entry name" value="TcA_TcB_BD"/>
    <property type="match status" value="1"/>
</dbReference>
<evidence type="ECO:0000256" key="2">
    <source>
        <dbReference type="SAM" id="MobiDB-lite"/>
    </source>
</evidence>
<proteinExistence type="predicted"/>
<keyword evidence="7" id="KW-1185">Reference proteome</keyword>
<evidence type="ECO:0000313" key="6">
    <source>
        <dbReference type="EMBL" id="KAK3214416.1"/>
    </source>
</evidence>
<reference evidence="6 7" key="1">
    <citation type="submission" date="2021-02" db="EMBL/GenBank/DDBJ databases">
        <title>Genome assembly of Pseudopithomyces chartarum.</title>
        <authorList>
            <person name="Jauregui R."/>
            <person name="Singh J."/>
            <person name="Voisey C."/>
        </authorList>
    </citation>
    <scope>NUCLEOTIDE SEQUENCE [LARGE SCALE GENOMIC DNA]</scope>
    <source>
        <strain evidence="6 7">AGR01</strain>
    </source>
</reference>
<evidence type="ECO:0000259" key="3">
    <source>
        <dbReference type="Pfam" id="PF18276"/>
    </source>
</evidence>
<dbReference type="InterPro" id="IPR040840">
    <property type="entry name" value="TcA_TcB_BD"/>
</dbReference>
<feature type="domain" description="Neuraminidase-like" evidence="4">
    <location>
        <begin position="1144"/>
        <end position="1317"/>
    </location>
</feature>
<dbReference type="Pfam" id="PF20220">
    <property type="entry name" value="ABC_toxin_N"/>
    <property type="match status" value="1"/>
</dbReference>
<dbReference type="InterPro" id="IPR046839">
    <property type="entry name" value="ABC_toxin_N"/>
</dbReference>
<keyword evidence="1" id="KW-0175">Coiled coil</keyword>
<dbReference type="Proteomes" id="UP001280581">
    <property type="component" value="Unassembled WGS sequence"/>
</dbReference>
<feature type="domain" description="ABC toxin N-terminal" evidence="5">
    <location>
        <begin position="997"/>
        <end position="1114"/>
    </location>
</feature>
<sequence>MTRSSTREIVRDFIKEKPDETVRKSVAECFRSIQRLQAVATAPELVAVLIKAGYTSAEGIARSDRDELDKAVPDKKVADIIWDRARVIMTRNDQAWIMLLKSKSQELFPAEPVLVSTAPKKTASTSRINFETLFGEVDTPSCEQCCSVFSPSAYFVDLLRFLRENTAHWKPLPNGTKPPDKPKSMEGLVFPQVSVLAKLFERRRDLEDLELSCANTNTPIAYLDLVHEILQSFTKDLVDGPPVPNDKSYKTVTMVSQSHEASLEDNCDREGVIDYDLHQKAISGLVYPLKNFPYHAGLQPVHKQWGYDTEELMLANGEENKGGICFIQKQFLPRSGLSFEELIDLLSTQFLGRRLVLTAASRAKTFTGQMAEFRLRSSPVNSNVTTSVLSRADVCSLGDAMAFTRLLHKLCWTVPELDAAVSCLQRTHPAPTKDAGITGETLLMLSAIHEIHVLTGLAVQRLLPLWGDLDTLGPNSLFTTVFSNQNVQHERDHFQYDKDGELFSNIAVLKEVSTTLKLALEVTEEELTCLLSVAHLELSTPLELAPLSVLIRYRTLCHAFKLSVSQLPMFLDIHNKDDLLEHPNASLSALKQWRLALESGLSASEILEASLPAKRFIYEGDIDYALANFRPETLLSLKGVGHKRETILKAVQAELPGIEEKNMDVLLNLELFSNPITSKSGTFSSYQFLEKEWENWNQGWYLCLETHERVLYPPSTWVQADQFTVDDIAVSVVPGMGDDKSLQTKVKFEKNKMYVMRAPRFSEEWTWQLVAPETTPKPSPKTHVKYDVLNMYTLGGLVKIITRLRNLIAVMNATHINANELTFLVKERPKSMRVNLMNPSLDFINLSSRYAKLRDTAVANGALSRSLMDFWQSCAQRSLKTPIYDQLVKLTNRSKSIIQKVVGIKYPESSILGIASNFEDIGALEELFSVFDFVSRTHFTEHDLPLLFQIAEPPHPLDPNTEFVLAKRLSDCLRIPLSRTSPDTESMYSAAIGDVIDHCRNSLVQYLLNSSYMKSHGVSDADDLFEYFLIDVSMGPGLKTSRMKQAISTIQLFVQRCILRLEPDIVLSPDFKEVWKWMQSYGLWEANRKIFIYPENYVDPTLRDNKSEAFQKLESQMMQSNLDEEKISRLVKSYVYDVNHLSDLQVEAYLWDTQHDRKRLMHLFARTKNAPYMFYYRCLTVRDSIDAQIFSYWGAWSKLDLDIPVIETDDTGKSLQKPGSYLIPTIRNRRLFLFTPQFLLKKVPSSRTVATGNQAERKSDATNTGSPGDNRGNKSNATTSASAENRMGERPDSYWEIKMGWSEYRNGVWSVKKISQACVMVGAITDAQVHSLFGEELSTVGDLSSMKEENRSSYLPPIEKFKFVIRSSSPVAEQNKISEGVQELLKIDVETSIRHEVNNKVIILGRFQIREFDVIVIPVQEILDVGAGGVTIDTKFHKYNDTLEPPRLGRSINDQRPNLLIKVGKFNMAPVLINSTSDPSFKPKKRCQLSWTMSFDETQYPRPTGFVVDLKTVETGSQTYILSAPRFAQDHHQISEISFQYLMNNEYGPKLMEAATTTEGLNSLFSTLSMSKATNEAWGSRISPKCFADRGLPRHEQAMPFSLYNWELGFHVVSLLVERLLAVQQLDLALDVCKYVFNPEVSETSECWRFYPFQEKSFVDGESIARIVESLTLQPITLWNAVEEWRDNPFAPHVIARTWPVTYMKRTVIKYIEILLASGDRYFRECTLENMPLAIQRYVQASHMFGAKPREYPRLGKSSPKSFKTLLANRFNAFSNSSVDMELDFPFMREPLPRGSKAPSDFVATKPGWPLLGIFKSGYFCVPANPAIAVLRDLIDDRLYKIRNCQDINGQGIRLSLFEPPLDPMALVEARAAGFGSGSGGFSAPLRNAVTSARFNVWLQQAFELCGELKSLSDQYLDIREKKDAESLDALCRSQDRVLNKMVLDIKNLELAEASKTLESLKRTRQSHETRLSYYRRLIGAKDSGHAAEAPWNNIEIAIEKPSEDELRMSLNEKEEFRCADGAAKWTEKAQNLSIVANGLLAIPAVQENIEPMGIGLTVQVDASNLANFLNGVVTGFAYEAQLCSDRSARAGRKAELIRQLQDRQLNANLAGWDIASIDKEIAAQRIQVNICEGEIKLQEKQMAQAKEIDIWMRGKYTNERLYGWMENNMAKIFKSTYDFTWQIVKKAKDAYRYERPNDEDTAKQLKDTGYWDPSHDGLFSANNLYLALKRLEFEYNNKDDHDFEITKAISLRQLNPEALVKLRATGSASFIIPEILFEFDFPGHILRRIKALSLSIPCVLPPYASVSCMLSCNNHQFRHLPARNEQDILAPDGTRFKTDPCPTTSIATSHAAGDSGTFPTQRIVGNSATGDFAVFEFDGEKYGPFEGVGVISDWTLELPSEVRQFDYKTISDVVLRIQYTSSDPKSDTAKAAGIAAVKKYISGQASGTVLPTAFFDIPSDFATEWAQLGKQATSDRKMATLKLHDLTSRLPFWTRGKSVTAVISNFFIGSSSGPAVKISRKVNNEAKELQLAPLSEKEWSSIKMYQDATASPGAKTEFSMMDEWCFEIGCDANGLLPFKEFYMVVQYKIA</sequence>
<dbReference type="EMBL" id="WVTA01000003">
    <property type="protein sequence ID" value="KAK3214416.1"/>
    <property type="molecule type" value="Genomic_DNA"/>
</dbReference>
<feature type="region of interest" description="Disordered" evidence="2">
    <location>
        <begin position="1249"/>
        <end position="1288"/>
    </location>
</feature>
<evidence type="ECO:0000313" key="7">
    <source>
        <dbReference type="Proteomes" id="UP001280581"/>
    </source>
</evidence>
<name>A0AAN6RKI4_9PLEO</name>
<evidence type="ECO:0000259" key="5">
    <source>
        <dbReference type="Pfam" id="PF20220"/>
    </source>
</evidence>